<dbReference type="Pfam" id="PF07727">
    <property type="entry name" value="RVT_2"/>
    <property type="match status" value="1"/>
</dbReference>
<evidence type="ECO:0000259" key="4">
    <source>
        <dbReference type="PROSITE" id="PS50994"/>
    </source>
</evidence>
<feature type="compositionally biased region" description="Basic and acidic residues" evidence="3">
    <location>
        <begin position="31"/>
        <end position="59"/>
    </location>
</feature>
<dbReference type="PANTHER" id="PTHR42648:SF28">
    <property type="entry name" value="TRANSPOSON-ENCODED PROTEIN WITH RIBONUCLEASE H-LIKE AND RETROVIRUS ZINC FINGER-LIKE DOMAINS"/>
    <property type="match status" value="1"/>
</dbReference>
<comment type="caution">
    <text evidence="5">The sequence shown here is derived from an EMBL/GenBank/DDBJ whole genome shotgun (WGS) entry which is preliminary data.</text>
</comment>
<proteinExistence type="predicted"/>
<evidence type="ECO:0000313" key="6">
    <source>
        <dbReference type="EMBL" id="TYK18058.1"/>
    </source>
</evidence>
<feature type="domain" description="Integrase catalytic" evidence="4">
    <location>
        <begin position="233"/>
        <end position="416"/>
    </location>
</feature>
<evidence type="ECO:0000313" key="8">
    <source>
        <dbReference type="Proteomes" id="UP000321947"/>
    </source>
</evidence>
<reference evidence="7 8" key="1">
    <citation type="submission" date="2019-08" db="EMBL/GenBank/DDBJ databases">
        <title>Draft genome sequences of two oriental melons (Cucumis melo L. var makuwa).</title>
        <authorList>
            <person name="Kwon S.-Y."/>
        </authorList>
    </citation>
    <scope>NUCLEOTIDE SEQUENCE [LARGE SCALE GENOMIC DNA]</scope>
    <source>
        <strain evidence="8">cv. Chang Bougi</strain>
        <strain evidence="7">cv. SW 3</strain>
        <tissue evidence="5">Leaf</tissue>
    </source>
</reference>
<dbReference type="EMBL" id="SSTD01007940">
    <property type="protein sequence ID" value="TYK18058.1"/>
    <property type="molecule type" value="Genomic_DNA"/>
</dbReference>
<name>A0A5A7TL00_CUCMM</name>
<dbReference type="GO" id="GO:0003676">
    <property type="term" value="F:nucleic acid binding"/>
    <property type="evidence" value="ECO:0007669"/>
    <property type="project" value="InterPro"/>
</dbReference>
<evidence type="ECO:0000313" key="7">
    <source>
        <dbReference type="Proteomes" id="UP000321393"/>
    </source>
</evidence>
<dbReference type="PROSITE" id="PS50994">
    <property type="entry name" value="INTEGRASE"/>
    <property type="match status" value="1"/>
</dbReference>
<dbReference type="GO" id="GO:0015074">
    <property type="term" value="P:DNA integration"/>
    <property type="evidence" value="ECO:0007669"/>
    <property type="project" value="InterPro"/>
</dbReference>
<sequence length="724" mass="83659">MVKEKSKVSERIAMNLPVMKSIVEGGSIPMKRIENEEQRKEIDPEEQRKKIETEEKVSEEQTKKIGIEEDISDRNKFKKVELPRFSGKKFDSFIFWTEQNFQKYKPIDSKRVIVAVIRFDGTTLDWSRSKDEHDAFKDWLRLKQRSTRPETKVQVKKKLLFGDAGSDWFRWKKKTPEVDWFQWKKKTPEVDRFRWKKKTTTVVWMRRRKKTPANGGCPRRRYEKRESCLNNTESRFPCNLINQLDLTLIHTDVWGPSKVTTSSEKRWFVTFIDDHTRLTWIFLISDKSEVTSSFRDFYHTIETQFNKKIAILRSDNGCEFQNHSLNEFLSSKGIVHQSSCAYTLQQNGVAKRKNRHLLEVGRSLMLSTSLFSHLWGDAILTVAHLINCMPSCVLYFQTLLDCLKESYPSTRLILDVPLRLVCLLGILCTDVAINASTHLNSVSEESNYMLLLESTCPIVVTLPDRISHSIVLPTNQVPWKTYYRRNLIKGVESLVVQMALIQDSEPIRDQGMIDSINSHSNKRMSENDRSETNSIDSHTNSKVGESDGFETAVLEDMGEQGSIDRVIIDREHRIDENEVVAKHTENEIKSNHSGNTSKYGPSLDLPIALRKECCMEKMKALEKNNTWEICAISKGHKPVGCKLVLTLKYKADGTLNRHKARLVAKGFTQTYGVDYSETFSPVAKWNTVRVLLSVAVNKDWTLYQLDDKNAFLNGDLVEEVYMSP</sequence>
<dbReference type="OrthoDB" id="6629107at2759"/>
<dbReference type="AlphaFoldDB" id="A0A5A7TL00"/>
<gene>
    <name evidence="6" type="ORF">E5676_scaffold306G003830</name>
    <name evidence="5" type="ORF">E6C27_scaffold67G005930</name>
</gene>
<dbReference type="InterPro" id="IPR036397">
    <property type="entry name" value="RNaseH_sf"/>
</dbReference>
<feature type="region of interest" description="Disordered" evidence="3">
    <location>
        <begin position="29"/>
        <end position="59"/>
    </location>
</feature>
<dbReference type="InterPro" id="IPR012337">
    <property type="entry name" value="RNaseH-like_sf"/>
</dbReference>
<dbReference type="GO" id="GO:0046872">
    <property type="term" value="F:metal ion binding"/>
    <property type="evidence" value="ECO:0007669"/>
    <property type="project" value="UniProtKB-KW"/>
</dbReference>
<dbReference type="SUPFAM" id="SSF53098">
    <property type="entry name" value="Ribonuclease H-like"/>
    <property type="match status" value="1"/>
</dbReference>
<dbReference type="InterPro" id="IPR013103">
    <property type="entry name" value="RVT_2"/>
</dbReference>
<keyword evidence="1" id="KW-0479">Metal-binding</keyword>
<evidence type="ECO:0000256" key="3">
    <source>
        <dbReference type="SAM" id="MobiDB-lite"/>
    </source>
</evidence>
<evidence type="ECO:0000313" key="5">
    <source>
        <dbReference type="EMBL" id="KAA0042115.1"/>
    </source>
</evidence>
<dbReference type="Pfam" id="PF00665">
    <property type="entry name" value="rve"/>
    <property type="match status" value="1"/>
</dbReference>
<dbReference type="InterPro" id="IPR039537">
    <property type="entry name" value="Retrotran_Ty1/copia-like"/>
</dbReference>
<feature type="region of interest" description="Disordered" evidence="3">
    <location>
        <begin position="511"/>
        <end position="545"/>
    </location>
</feature>
<dbReference type="InterPro" id="IPR001584">
    <property type="entry name" value="Integrase_cat-core"/>
</dbReference>
<organism evidence="5 7">
    <name type="scientific">Cucumis melo var. makuwa</name>
    <name type="common">Oriental melon</name>
    <dbReference type="NCBI Taxonomy" id="1194695"/>
    <lineage>
        <taxon>Eukaryota</taxon>
        <taxon>Viridiplantae</taxon>
        <taxon>Streptophyta</taxon>
        <taxon>Embryophyta</taxon>
        <taxon>Tracheophyta</taxon>
        <taxon>Spermatophyta</taxon>
        <taxon>Magnoliopsida</taxon>
        <taxon>eudicotyledons</taxon>
        <taxon>Gunneridae</taxon>
        <taxon>Pentapetalae</taxon>
        <taxon>rosids</taxon>
        <taxon>fabids</taxon>
        <taxon>Cucurbitales</taxon>
        <taxon>Cucurbitaceae</taxon>
        <taxon>Benincaseae</taxon>
        <taxon>Cucumis</taxon>
    </lineage>
</organism>
<evidence type="ECO:0000256" key="1">
    <source>
        <dbReference type="ARBA" id="ARBA00022723"/>
    </source>
</evidence>
<dbReference type="GO" id="GO:0016787">
    <property type="term" value="F:hydrolase activity"/>
    <property type="evidence" value="ECO:0007669"/>
    <property type="project" value="UniProtKB-KW"/>
</dbReference>
<protein>
    <submittedName>
        <fullName evidence="5">Retrovirus-related Pol polyprotein from transposon TNT 1-94</fullName>
    </submittedName>
</protein>
<feature type="compositionally biased region" description="Polar residues" evidence="3">
    <location>
        <begin position="532"/>
        <end position="543"/>
    </location>
</feature>
<dbReference type="EMBL" id="SSTE01016227">
    <property type="protein sequence ID" value="KAA0042115.1"/>
    <property type="molecule type" value="Genomic_DNA"/>
</dbReference>
<dbReference type="PANTHER" id="PTHR42648">
    <property type="entry name" value="TRANSPOSASE, PUTATIVE-RELATED"/>
    <property type="match status" value="1"/>
</dbReference>
<dbReference type="STRING" id="1194695.A0A5A7TL00"/>
<accession>A0A5A7TL00</accession>
<evidence type="ECO:0000256" key="2">
    <source>
        <dbReference type="ARBA" id="ARBA00022801"/>
    </source>
</evidence>
<dbReference type="Gene3D" id="3.30.420.10">
    <property type="entry name" value="Ribonuclease H-like superfamily/Ribonuclease H"/>
    <property type="match status" value="1"/>
</dbReference>
<dbReference type="Proteomes" id="UP000321947">
    <property type="component" value="Unassembled WGS sequence"/>
</dbReference>
<dbReference type="Proteomes" id="UP000321393">
    <property type="component" value="Unassembled WGS sequence"/>
</dbReference>
<keyword evidence="2" id="KW-0378">Hydrolase</keyword>